<sequence length="398" mass="43699">EISYNNMPMLSNALRLFSKSLHSQLGLCKISQSKRAAANACIIQMLQCQRRFLCYQAKDQQSPLQYELLNERSLLQVNGLDAKSYLQGLITNDLSCLDKCQRGAVFSMLLNAQGRVLFDTIVYVRSDSDNPEHRVYLIESESSDLADLAKHLRRYRLRKKVEIADVSDKLLVAALLPAGLDDSAESSSEAESQLLHSLSSRPGSECLVRDPRLPVGWAHRWLIRRDQSATALDGLQSAKTGTYRMTRYRLGIGEGPVDHPPGRALPLECNAALLNGVSFNKGCYLGQELTARTHHTGVVRKRLAPVMFTDSGADCAALAGATLIDARNGETVGQVRSAHQGRGLALVRLGRIQGGPQQRLLCKLNRGVACEATVFKPDWWPSDVVTAASGDAADSREE</sequence>
<comment type="subcellular location">
    <subcellularLocation>
        <location evidence="1">Mitochondrion</location>
    </subcellularLocation>
</comment>
<evidence type="ECO:0000256" key="3">
    <source>
        <dbReference type="ARBA" id="ARBA00023128"/>
    </source>
</evidence>
<evidence type="ECO:0000313" key="5">
    <source>
        <dbReference type="EMBL" id="PAA52135.1"/>
    </source>
</evidence>
<gene>
    <name evidence="5" type="ORF">BOX15_Mlig013972g3</name>
</gene>
<evidence type="ECO:0000313" key="6">
    <source>
        <dbReference type="Proteomes" id="UP000215902"/>
    </source>
</evidence>
<dbReference type="OrthoDB" id="191995at2759"/>
<dbReference type="EMBL" id="NIVC01003295">
    <property type="protein sequence ID" value="PAA52135.1"/>
    <property type="molecule type" value="Genomic_DNA"/>
</dbReference>
<evidence type="ECO:0000256" key="2">
    <source>
        <dbReference type="ARBA" id="ARBA00022946"/>
    </source>
</evidence>
<evidence type="ECO:0000259" key="4">
    <source>
        <dbReference type="Pfam" id="PF25455"/>
    </source>
</evidence>
<dbReference type="SUPFAM" id="SSF103025">
    <property type="entry name" value="Folate-binding domain"/>
    <property type="match status" value="1"/>
</dbReference>
<dbReference type="InterPro" id="IPR045179">
    <property type="entry name" value="YgfZ/GcvT"/>
</dbReference>
<dbReference type="NCBIfam" id="TIGR03317">
    <property type="entry name" value="ygfZ_signature"/>
    <property type="match status" value="1"/>
</dbReference>
<dbReference type="InterPro" id="IPR057460">
    <property type="entry name" value="CAF17_C"/>
</dbReference>
<dbReference type="Pfam" id="PF25455">
    <property type="entry name" value="Beta-barrel_CAF17_C"/>
    <property type="match status" value="1"/>
</dbReference>
<feature type="domain" description="CAF17 C-terminal" evidence="4">
    <location>
        <begin position="300"/>
        <end position="381"/>
    </location>
</feature>
<dbReference type="PANTHER" id="PTHR22602:SF0">
    <property type="entry name" value="TRANSFERASE CAF17, MITOCHONDRIAL-RELATED"/>
    <property type="match status" value="1"/>
</dbReference>
<protein>
    <recommendedName>
        <fullName evidence="4">CAF17 C-terminal domain-containing protein</fullName>
    </recommendedName>
</protein>
<keyword evidence="3" id="KW-0496">Mitochondrion</keyword>
<dbReference type="GO" id="GO:0005759">
    <property type="term" value="C:mitochondrial matrix"/>
    <property type="evidence" value="ECO:0007669"/>
    <property type="project" value="TreeGrafter"/>
</dbReference>
<dbReference type="GO" id="GO:0016226">
    <property type="term" value="P:iron-sulfur cluster assembly"/>
    <property type="evidence" value="ECO:0007669"/>
    <property type="project" value="TreeGrafter"/>
</dbReference>
<organism evidence="5 6">
    <name type="scientific">Macrostomum lignano</name>
    <dbReference type="NCBI Taxonomy" id="282301"/>
    <lineage>
        <taxon>Eukaryota</taxon>
        <taxon>Metazoa</taxon>
        <taxon>Spiralia</taxon>
        <taxon>Lophotrochozoa</taxon>
        <taxon>Platyhelminthes</taxon>
        <taxon>Rhabditophora</taxon>
        <taxon>Macrostomorpha</taxon>
        <taxon>Macrostomida</taxon>
        <taxon>Macrostomidae</taxon>
        <taxon>Macrostomum</taxon>
    </lineage>
</organism>
<dbReference type="PANTHER" id="PTHR22602">
    <property type="entry name" value="TRANSFERASE CAF17, MITOCHONDRIAL-RELATED"/>
    <property type="match status" value="1"/>
</dbReference>
<dbReference type="Proteomes" id="UP000215902">
    <property type="component" value="Unassembled WGS sequence"/>
</dbReference>
<reference evidence="5 6" key="1">
    <citation type="submission" date="2017-06" db="EMBL/GenBank/DDBJ databases">
        <title>A platform for efficient transgenesis in Macrostomum lignano, a flatworm model organism for stem cell research.</title>
        <authorList>
            <person name="Berezikov E."/>
        </authorList>
    </citation>
    <scope>NUCLEOTIDE SEQUENCE [LARGE SCALE GENOMIC DNA]</scope>
    <source>
        <strain evidence="5">DV1</strain>
        <tissue evidence="5">Whole organism</tissue>
    </source>
</reference>
<dbReference type="STRING" id="282301.A0A267DSD8"/>
<comment type="caution">
    <text evidence="5">The sequence shown here is derived from an EMBL/GenBank/DDBJ whole genome shotgun (WGS) entry which is preliminary data.</text>
</comment>
<dbReference type="InterPro" id="IPR017703">
    <property type="entry name" value="YgfZ/GCV_T_CS"/>
</dbReference>
<dbReference type="AlphaFoldDB" id="A0A267DSD8"/>
<evidence type="ECO:0000256" key="1">
    <source>
        <dbReference type="ARBA" id="ARBA00004173"/>
    </source>
</evidence>
<keyword evidence="2" id="KW-0809">Transit peptide</keyword>
<name>A0A267DSD8_9PLAT</name>
<proteinExistence type="predicted"/>
<dbReference type="Gene3D" id="3.30.1360.120">
    <property type="entry name" value="Probable tRNA modification gtpase trme, domain 1"/>
    <property type="match status" value="1"/>
</dbReference>
<feature type="non-terminal residue" evidence="5">
    <location>
        <position position="1"/>
    </location>
</feature>
<accession>A0A267DSD8</accession>
<dbReference type="InterPro" id="IPR027266">
    <property type="entry name" value="TrmE/GcvT-like"/>
</dbReference>
<keyword evidence="6" id="KW-1185">Reference proteome</keyword>